<keyword evidence="3" id="KW-1185">Reference proteome</keyword>
<dbReference type="GeneID" id="33554460"/>
<evidence type="ECO:0000313" key="3">
    <source>
        <dbReference type="Proteomes" id="UP000193218"/>
    </source>
</evidence>
<dbReference type="Proteomes" id="UP000193218">
    <property type="component" value="Unassembled WGS sequence"/>
</dbReference>
<evidence type="ECO:0000256" key="1">
    <source>
        <dbReference type="SAM" id="MobiDB-lite"/>
    </source>
</evidence>
<organism evidence="2 3">
    <name type="scientific">Kockovaella imperatae</name>
    <dbReference type="NCBI Taxonomy" id="4999"/>
    <lineage>
        <taxon>Eukaryota</taxon>
        <taxon>Fungi</taxon>
        <taxon>Dikarya</taxon>
        <taxon>Basidiomycota</taxon>
        <taxon>Agaricomycotina</taxon>
        <taxon>Tremellomycetes</taxon>
        <taxon>Tremellales</taxon>
        <taxon>Cuniculitremaceae</taxon>
        <taxon>Kockovaella</taxon>
    </lineage>
</organism>
<feature type="region of interest" description="Disordered" evidence="1">
    <location>
        <begin position="1"/>
        <end position="31"/>
    </location>
</feature>
<sequence>MRRATKRRPFELSKTRQHQCRSYPPRTMSMLGPALTTSIQKGTRQTFPVFLSIPQILPALIVPVVKLRMSDETYFASVPPVWDLSAPIFCLSTPRDSRHQGGEAERILSSTRRDWMQYVQVIVATTQNQSSYRDHSSSVGASGRKAADAVLDFGWSTCPWHSLSLPSSLPRRFSSLPRLHRHCHRSRRLANSKNKPRRFNSRFMDPFQRTTFVHGRVSLSPWPSIQLGLWIPKLQLNPEGKASFLAS</sequence>
<reference evidence="2 3" key="1">
    <citation type="submission" date="2017-03" db="EMBL/GenBank/DDBJ databases">
        <title>Widespread Adenine N6-methylation of Active Genes in Fungi.</title>
        <authorList>
            <consortium name="DOE Joint Genome Institute"/>
            <person name="Mondo S.J."/>
            <person name="Dannebaum R.O."/>
            <person name="Kuo R.C."/>
            <person name="Louie K.B."/>
            <person name="Bewick A.J."/>
            <person name="Labutti K."/>
            <person name="Haridas S."/>
            <person name="Kuo A."/>
            <person name="Salamov A."/>
            <person name="Ahrendt S.R."/>
            <person name="Lau R."/>
            <person name="Bowen B.P."/>
            <person name="Lipzen A."/>
            <person name="Sullivan W."/>
            <person name="Andreopoulos W.B."/>
            <person name="Clum A."/>
            <person name="Lindquist E."/>
            <person name="Daum C."/>
            <person name="Northen T.R."/>
            <person name="Ramamoorthy G."/>
            <person name="Schmitz R.J."/>
            <person name="Gryganskyi A."/>
            <person name="Culley D."/>
            <person name="Magnuson J."/>
            <person name="James T.Y."/>
            <person name="O'Malley M.A."/>
            <person name="Stajich J.E."/>
            <person name="Spatafora J.W."/>
            <person name="Visel A."/>
            <person name="Grigoriev I.V."/>
        </authorList>
    </citation>
    <scope>NUCLEOTIDE SEQUENCE [LARGE SCALE GENOMIC DNA]</scope>
    <source>
        <strain evidence="2 3">NRRL Y-17943</strain>
    </source>
</reference>
<dbReference type="InParanoid" id="A0A1Y1UJ80"/>
<protein>
    <submittedName>
        <fullName evidence="2">Uncharacterized protein</fullName>
    </submittedName>
</protein>
<proteinExistence type="predicted"/>
<comment type="caution">
    <text evidence="2">The sequence shown here is derived from an EMBL/GenBank/DDBJ whole genome shotgun (WGS) entry which is preliminary data.</text>
</comment>
<name>A0A1Y1UJ80_9TREE</name>
<dbReference type="AlphaFoldDB" id="A0A1Y1UJ80"/>
<evidence type="ECO:0000313" key="2">
    <source>
        <dbReference type="EMBL" id="ORX37607.1"/>
    </source>
</evidence>
<dbReference type="RefSeq" id="XP_021871594.1">
    <property type="nucleotide sequence ID" value="XM_022012652.1"/>
</dbReference>
<accession>A0A1Y1UJ80</accession>
<gene>
    <name evidence="2" type="ORF">BD324DRAFT_387343</name>
</gene>
<dbReference type="EMBL" id="NBSH01000005">
    <property type="protein sequence ID" value="ORX37607.1"/>
    <property type="molecule type" value="Genomic_DNA"/>
</dbReference>